<gene>
    <name evidence="2" type="ORF">HZ995_05500</name>
</gene>
<dbReference type="CDD" id="cd02947">
    <property type="entry name" value="TRX_family"/>
    <property type="match status" value="1"/>
</dbReference>
<reference evidence="2" key="1">
    <citation type="submission" date="2020-07" db="EMBL/GenBank/DDBJ databases">
        <title>Genome sequences of bacteria associated with the marine, planktonic diatom Thalassiosira profunda strain ECT2AJA-044.</title>
        <authorList>
            <person name="Gargas C.B."/>
            <person name="Roberts W.R."/>
            <person name="Alverson A.J."/>
        </authorList>
    </citation>
    <scope>NUCLEOTIDE SEQUENCE</scope>
    <source>
        <strain evidence="2">ECT2AJA-044</strain>
    </source>
</reference>
<dbReference type="EMBL" id="CP060010">
    <property type="protein sequence ID" value="QTN36965.1"/>
    <property type="molecule type" value="Genomic_DNA"/>
</dbReference>
<dbReference type="Proteomes" id="UP000665026">
    <property type="component" value="Chromosome"/>
</dbReference>
<protein>
    <submittedName>
        <fullName evidence="2">Thioredoxin family protein</fullName>
    </submittedName>
</protein>
<sequence length="137" mass="15141">MNRRDFMLLTAAVSTVPALGYASVDYTKGLIEKHLAAGDTVYVDFKTDWCSTCRAMARRLDVLREENPAYDKHIVFIDVDFDRWGGSSLTKKWNVPSRSTHIVLKGDQELGRVYAKSSARAIGGLLDIALEAATATS</sequence>
<organism evidence="2 3">
    <name type="scientific">Cognatishimia activa</name>
    <dbReference type="NCBI Taxonomy" id="1715691"/>
    <lineage>
        <taxon>Bacteria</taxon>
        <taxon>Pseudomonadati</taxon>
        <taxon>Pseudomonadota</taxon>
        <taxon>Alphaproteobacteria</taxon>
        <taxon>Rhodobacterales</taxon>
        <taxon>Paracoccaceae</taxon>
        <taxon>Cognatishimia</taxon>
    </lineage>
</organism>
<dbReference type="InterPro" id="IPR036249">
    <property type="entry name" value="Thioredoxin-like_sf"/>
</dbReference>
<dbReference type="Pfam" id="PF00085">
    <property type="entry name" value="Thioredoxin"/>
    <property type="match status" value="1"/>
</dbReference>
<name>A0A975ERR0_9RHOB</name>
<dbReference type="KEGG" id="cact:HZ995_05500"/>
<dbReference type="AlphaFoldDB" id="A0A975ERR0"/>
<dbReference type="InterPro" id="IPR013766">
    <property type="entry name" value="Thioredoxin_domain"/>
</dbReference>
<evidence type="ECO:0000313" key="2">
    <source>
        <dbReference type="EMBL" id="QTN36965.1"/>
    </source>
</evidence>
<feature type="domain" description="Thioredoxin" evidence="1">
    <location>
        <begin position="10"/>
        <end position="135"/>
    </location>
</feature>
<dbReference type="RefSeq" id="WP_209357661.1">
    <property type="nucleotide sequence ID" value="NZ_CP060010.1"/>
</dbReference>
<evidence type="ECO:0000313" key="3">
    <source>
        <dbReference type="Proteomes" id="UP000665026"/>
    </source>
</evidence>
<dbReference type="Gene3D" id="3.40.30.10">
    <property type="entry name" value="Glutaredoxin"/>
    <property type="match status" value="1"/>
</dbReference>
<accession>A0A975ERR0</accession>
<dbReference type="SUPFAM" id="SSF52833">
    <property type="entry name" value="Thioredoxin-like"/>
    <property type="match status" value="1"/>
</dbReference>
<proteinExistence type="predicted"/>
<evidence type="ECO:0000259" key="1">
    <source>
        <dbReference type="PROSITE" id="PS51352"/>
    </source>
</evidence>
<dbReference type="PROSITE" id="PS51352">
    <property type="entry name" value="THIOREDOXIN_2"/>
    <property type="match status" value="1"/>
</dbReference>